<evidence type="ECO:0000313" key="2">
    <source>
        <dbReference type="EMBL" id="KDA54139.1"/>
    </source>
</evidence>
<reference evidence="2 3" key="1">
    <citation type="submission" date="2014-04" db="EMBL/GenBank/DDBJ databases">
        <title>The Genome Sequence of Thermoanaerobaculum aquaticum MP-01, The First Cultivated Group 23 Acidobacterium.</title>
        <authorList>
            <person name="Stamps B.W."/>
            <person name="Losey N.A."/>
            <person name="Lawson P.A."/>
            <person name="Stevenson B.S."/>
        </authorList>
    </citation>
    <scope>NUCLEOTIDE SEQUENCE [LARGE SCALE GENOMIC DNA]</scope>
    <source>
        <strain evidence="2 3">MP-01</strain>
    </source>
</reference>
<dbReference type="InterPro" id="IPR002937">
    <property type="entry name" value="Amino_oxidase"/>
</dbReference>
<accession>A0A062XXI9</accession>
<dbReference type="AlphaFoldDB" id="A0A062XXI9"/>
<name>A0A062XXI9_9BACT</name>
<organism evidence="2 3">
    <name type="scientific">Thermoanaerobaculum aquaticum</name>
    <dbReference type="NCBI Taxonomy" id="1312852"/>
    <lineage>
        <taxon>Bacteria</taxon>
        <taxon>Pseudomonadati</taxon>
        <taxon>Acidobacteriota</taxon>
        <taxon>Thermoanaerobaculia</taxon>
        <taxon>Thermoanaerobaculales</taxon>
        <taxon>Thermoanaerobaculaceae</taxon>
        <taxon>Thermoanaerobaculum</taxon>
    </lineage>
</organism>
<dbReference type="STRING" id="1312852.EG19_00815"/>
<dbReference type="Pfam" id="PF01593">
    <property type="entry name" value="Amino_oxidase"/>
    <property type="match status" value="1"/>
</dbReference>
<dbReference type="InterPro" id="IPR050464">
    <property type="entry name" value="Zeta_carotene_desat/Oxidored"/>
</dbReference>
<proteinExistence type="predicted"/>
<dbReference type="Proteomes" id="UP000027284">
    <property type="component" value="Unassembled WGS sequence"/>
</dbReference>
<dbReference type="InterPro" id="IPR036188">
    <property type="entry name" value="FAD/NAD-bd_sf"/>
</dbReference>
<dbReference type="PANTHER" id="PTHR42923:SF34">
    <property type="entry name" value="AMINE OXIDASE DOMAIN-CONTAINING PROTEIN"/>
    <property type="match status" value="1"/>
</dbReference>
<evidence type="ECO:0000313" key="3">
    <source>
        <dbReference type="Proteomes" id="UP000027284"/>
    </source>
</evidence>
<comment type="caution">
    <text evidence="2">The sequence shown here is derived from an EMBL/GenBank/DDBJ whole genome shotgun (WGS) entry which is preliminary data.</text>
</comment>
<feature type="domain" description="Amine oxidase" evidence="1">
    <location>
        <begin position="22"/>
        <end position="304"/>
    </location>
</feature>
<keyword evidence="3" id="KW-1185">Reference proteome</keyword>
<dbReference type="EMBL" id="JMFG01000011">
    <property type="protein sequence ID" value="KDA54139.1"/>
    <property type="molecule type" value="Genomic_DNA"/>
</dbReference>
<dbReference type="Gene3D" id="3.50.50.60">
    <property type="entry name" value="FAD/NAD(P)-binding domain"/>
    <property type="match status" value="1"/>
</dbReference>
<dbReference type="GO" id="GO:0016491">
    <property type="term" value="F:oxidoreductase activity"/>
    <property type="evidence" value="ECO:0007669"/>
    <property type="project" value="InterPro"/>
</dbReference>
<evidence type="ECO:0000259" key="1">
    <source>
        <dbReference type="Pfam" id="PF01593"/>
    </source>
</evidence>
<protein>
    <recommendedName>
        <fullName evidence="1">Amine oxidase domain-containing protein</fullName>
    </recommendedName>
</protein>
<dbReference type="PRINTS" id="PR00420">
    <property type="entry name" value="RNGMNOXGNASE"/>
</dbReference>
<sequence length="442" mass="49214">MAFALELCAGEAMKVVIVGAGLSGLSAAWHLAQAGVEAQVFEKEAEAGGACRTVVRDGFAFDFTGHLLHLRLPESRTLLQQLGLGHAFRRHKRRAGILLAGRVTPYPIQIHTARLPREIRRDCLLGFIQAWAQKREDDGSFGSWVLSRFGEGFARHFFFPYNRKLFCTDPFALTCEWVGRYVPRPELADVVDGALGLFPKSRAVGYNAWFLYPRVGGIGLLPQTLAQRVPRLFLNSPVVAVRLKQRQVLLANGQAVPFDALIATCPLPQLLAMAEPVPDELREKAKELAAVGVWNLNLAVRGQAKRREHWIYCPEEHLPFYRVGFPCNHGVLAPEGFHTVSVEVSVPSGQEPPPGWQEACLDALVREGLLSSRSDVAFSHVARVDPAYVIFNPRRTQAVAAVRDFFRKANVFLCGRWAEWKYSTMEDALWDGAAVARKVVQR</sequence>
<gene>
    <name evidence="2" type="ORF">EG19_00815</name>
</gene>
<dbReference type="SUPFAM" id="SSF51905">
    <property type="entry name" value="FAD/NAD(P)-binding domain"/>
    <property type="match status" value="1"/>
</dbReference>
<dbReference type="PANTHER" id="PTHR42923">
    <property type="entry name" value="PROTOPORPHYRINOGEN OXIDASE"/>
    <property type="match status" value="1"/>
</dbReference>